<dbReference type="AlphaFoldDB" id="A0A9X9ET48"/>
<name>A0A9X9ET48_9BACI</name>
<keyword evidence="1" id="KW-0489">Methyltransferase</keyword>
<comment type="caution">
    <text evidence="1">The sequence shown here is derived from an EMBL/GenBank/DDBJ whole genome shotgun (WGS) entry which is preliminary data.</text>
</comment>
<organism evidence="1 2">
    <name type="scientific">Peribacillus simplex</name>
    <dbReference type="NCBI Taxonomy" id="1478"/>
    <lineage>
        <taxon>Bacteria</taxon>
        <taxon>Bacillati</taxon>
        <taxon>Bacillota</taxon>
        <taxon>Bacilli</taxon>
        <taxon>Bacillales</taxon>
        <taxon>Bacillaceae</taxon>
        <taxon>Peribacillus</taxon>
    </lineage>
</organism>
<feature type="non-terminal residue" evidence="1">
    <location>
        <position position="1"/>
    </location>
</feature>
<sequence>EPKPSKEMLEKYPSFEEDFRCADFIVFKLKK</sequence>
<gene>
    <name evidence="1" type="ORF">FC678_09060</name>
</gene>
<dbReference type="EMBL" id="SZNT01000103">
    <property type="protein sequence ID" value="TKH12685.1"/>
    <property type="molecule type" value="Genomic_DNA"/>
</dbReference>
<evidence type="ECO:0000313" key="2">
    <source>
        <dbReference type="Proteomes" id="UP000309170"/>
    </source>
</evidence>
<accession>A0A9X9ET48</accession>
<proteinExistence type="predicted"/>
<reference evidence="1 2" key="1">
    <citation type="journal article" date="2019" name="Environ. Microbiol.">
        <title>An active ?-lactamase is a part of an orchestrated cell wall stress resistance network of Bacillus subtilis and related rhizosphere species.</title>
        <authorList>
            <person name="Bucher T."/>
            <person name="Keren-Paz A."/>
            <person name="Hausser J."/>
            <person name="Olender T."/>
            <person name="Cytryn E."/>
            <person name="Kolodkin-Gal I."/>
        </authorList>
    </citation>
    <scope>NUCLEOTIDE SEQUENCE [LARGE SCALE GENOMIC DNA]</scope>
    <source>
        <strain evidence="1 2">I4</strain>
    </source>
</reference>
<dbReference type="GO" id="GO:0008168">
    <property type="term" value="F:methyltransferase activity"/>
    <property type="evidence" value="ECO:0007669"/>
    <property type="project" value="UniProtKB-KW"/>
</dbReference>
<keyword evidence="1" id="KW-0808">Transferase</keyword>
<evidence type="ECO:0000313" key="1">
    <source>
        <dbReference type="EMBL" id="TKH12685.1"/>
    </source>
</evidence>
<protein>
    <submittedName>
        <fullName evidence="1">SAM-dependent methyltransferase</fullName>
    </submittedName>
</protein>
<dbReference type="Proteomes" id="UP000309170">
    <property type="component" value="Unassembled WGS sequence"/>
</dbReference>
<dbReference type="GO" id="GO:0032259">
    <property type="term" value="P:methylation"/>
    <property type="evidence" value="ECO:0007669"/>
    <property type="project" value="UniProtKB-KW"/>
</dbReference>